<evidence type="ECO:0000313" key="2">
    <source>
        <dbReference type="Proteomes" id="UP000824533"/>
    </source>
</evidence>
<keyword evidence="2" id="KW-1185">Reference proteome</keyword>
<accession>A0ACC1CXC0</accession>
<name>A0ACC1CXC0_9NEOP</name>
<comment type="caution">
    <text evidence="1">The sequence shown here is derived from an EMBL/GenBank/DDBJ whole genome shotgun (WGS) entry which is preliminary data.</text>
</comment>
<gene>
    <name evidence="1" type="ORF">K1T71_008091</name>
</gene>
<dbReference type="Proteomes" id="UP000824533">
    <property type="component" value="Linkage Group LG14"/>
</dbReference>
<proteinExistence type="predicted"/>
<dbReference type="EMBL" id="CM034400">
    <property type="protein sequence ID" value="KAJ0175917.1"/>
    <property type="molecule type" value="Genomic_DNA"/>
</dbReference>
<sequence length="887" mass="101073">MWGVLSKNLIANNKDTQLSKLLSWLLRHGAIKEGFSPSSEGYLQVNHILQHKSFRGKYNREDIERIVLNNVKQRFKLRVNPQTNVLEIKANQGHSIASIGVEDLKPILEPIYETVVHGTYLKCWPSVKQYGLSRMQRQHIHLAKGTPGNTNIISGVRNNAQIYIFINLKKALNEGLKFYESENGVILTPGNDQGYLEAKYFEKVVKASSGEALAPASPSPPSQAPATPQPKDQKNHTDSNNAACKVIVTGYPPYARVEDLILVLTRFGTVKVDKKERKQAIVTFSNEEEAKTAIEANRTMVIYGEYLYMKPYPQNGPQNLVIDPKSIDLSGDFYQQVDRVMAAVRLTQEDVNALSAVYVDLENILQTMWPGCQAIPFGSITTGLGIKTSDADCFILVPPQYRIPSTSFVNRAKRLLQMHPQVFTEVISIPRANTPIVKFFHIPTKMNCDVSFKTTLGVQNSKLIAFLLHADPRLIPLSVVIKYWAKVHGLSGTGKMTNYALTMMVIFYLQQPPISILPPIAWLQRDHSYDFFVDFWNTGFMGRRDLLPPVTNKFSISELLGGFFEFYSTFNFDEMVICPYLGVPIRKGDFKDFHVLPEALQRYKNNVINKLVLPMKNDTMICVQDPVEQSHNVASSITCSTAADIKAFIKFAASAYDKEKTNSCENFLRIILLQAPKLLRTKAHPEYRVNLFPKIVQKIKEDNWKTVIRDIVFVMYEKMLKIKLGKIEEKINPDSKKEKEKYMGAVTKVIWKRKKFLRLYDKMNLSFETKHERITQEILNVEKDQFHIQFQLILTYCLDPRSALVSMRLIKGDVDAYREFGKFFISIMQSWFENLLQPYIKVQDTNVTKEIAENISTLNKLSLHEGSQTEPSTEVIETDSSVSEDSS</sequence>
<organism evidence="1 2">
    <name type="scientific">Dendrolimus kikuchii</name>
    <dbReference type="NCBI Taxonomy" id="765133"/>
    <lineage>
        <taxon>Eukaryota</taxon>
        <taxon>Metazoa</taxon>
        <taxon>Ecdysozoa</taxon>
        <taxon>Arthropoda</taxon>
        <taxon>Hexapoda</taxon>
        <taxon>Insecta</taxon>
        <taxon>Pterygota</taxon>
        <taxon>Neoptera</taxon>
        <taxon>Endopterygota</taxon>
        <taxon>Lepidoptera</taxon>
        <taxon>Glossata</taxon>
        <taxon>Ditrysia</taxon>
        <taxon>Bombycoidea</taxon>
        <taxon>Lasiocampidae</taxon>
        <taxon>Dendrolimus</taxon>
    </lineage>
</organism>
<evidence type="ECO:0000313" key="1">
    <source>
        <dbReference type="EMBL" id="KAJ0175917.1"/>
    </source>
</evidence>
<reference evidence="1 2" key="1">
    <citation type="journal article" date="2021" name="Front. Genet.">
        <title>Chromosome-Level Genome Assembly Reveals Significant Gene Expansion in the Toll and IMD Signaling Pathways of Dendrolimus kikuchii.</title>
        <authorList>
            <person name="Zhou J."/>
            <person name="Wu P."/>
            <person name="Xiong Z."/>
            <person name="Liu N."/>
            <person name="Zhao N."/>
            <person name="Ji M."/>
            <person name="Qiu Y."/>
            <person name="Yang B."/>
        </authorList>
    </citation>
    <scope>NUCLEOTIDE SEQUENCE [LARGE SCALE GENOMIC DNA]</scope>
    <source>
        <strain evidence="1">Ann1</strain>
    </source>
</reference>
<protein>
    <submittedName>
        <fullName evidence="1">Uncharacterized protein</fullName>
    </submittedName>
</protein>